<dbReference type="Pfam" id="PF03793">
    <property type="entry name" value="PASTA"/>
    <property type="match status" value="1"/>
</dbReference>
<evidence type="ECO:0000313" key="5">
    <source>
        <dbReference type="Proteomes" id="UP001300012"/>
    </source>
</evidence>
<organism evidence="4 5">
    <name type="scientific">Paenibacillus radicis</name>
    <name type="common">ex Xue et al. 2023</name>
    <dbReference type="NCBI Taxonomy" id="2972489"/>
    <lineage>
        <taxon>Bacteria</taxon>
        <taxon>Bacillati</taxon>
        <taxon>Bacillota</taxon>
        <taxon>Bacilli</taxon>
        <taxon>Bacillales</taxon>
        <taxon>Paenibacillaceae</taxon>
        <taxon>Paenibacillus</taxon>
    </lineage>
</organism>
<evidence type="ECO:0000256" key="1">
    <source>
        <dbReference type="SAM" id="MobiDB-lite"/>
    </source>
</evidence>
<dbReference type="CDD" id="cd06577">
    <property type="entry name" value="PASTA_pknB"/>
    <property type="match status" value="1"/>
</dbReference>
<feature type="domain" description="PASTA" evidence="3">
    <location>
        <begin position="348"/>
        <end position="413"/>
    </location>
</feature>
<proteinExistence type="predicted"/>
<keyword evidence="2" id="KW-0472">Membrane</keyword>
<keyword evidence="2" id="KW-0812">Transmembrane</keyword>
<sequence length="418" mass="46762">MKPVSNRYTREELIIPLDNGLLYRGKDLSLQRIVFIYAVPHQGQPDAQAYIHQIGNSVQITNSAPYMHVFDVEMDQSHIYIIMKYIKGNPLQQVMLNHTFSFEEAAAFVTGMGQTLMEIAEDRPLNFSISPNNLWVSDELQISLINTWDQSHHKHRLSKELSGVLYCLVTQTDKLPADTEALRHGLQNSQLLEELSLLQKKAVVTAIIHAYEERISALSFIQNLKELFHAPNEQESIEDPDDYDLAPSQSQSHKVMVLGTLFTTLKHVLFGKLVWKRISLTLSLALLSAVVFIGVFAYLIETTGHKESNSKSTLASSTGNQQQTPPSVVNKPQPVEIKNTKEPVLPENGSNVVVPVLTGLTREDAEKQALAYGLRYTFYIETNPLAAGTVFKQEPMPHEEAAKGSRVTFWISKGSAAP</sequence>
<evidence type="ECO:0000313" key="4">
    <source>
        <dbReference type="EMBL" id="MCR8631294.1"/>
    </source>
</evidence>
<keyword evidence="2" id="KW-1133">Transmembrane helix</keyword>
<dbReference type="RefSeq" id="WP_258212896.1">
    <property type="nucleotide sequence ID" value="NZ_JANQBD010000005.1"/>
</dbReference>
<evidence type="ECO:0000256" key="2">
    <source>
        <dbReference type="SAM" id="Phobius"/>
    </source>
</evidence>
<dbReference type="InterPro" id="IPR005543">
    <property type="entry name" value="PASTA_dom"/>
</dbReference>
<dbReference type="Proteomes" id="UP001300012">
    <property type="component" value="Unassembled WGS sequence"/>
</dbReference>
<dbReference type="Gene3D" id="3.30.10.20">
    <property type="match status" value="1"/>
</dbReference>
<reference evidence="4 5" key="1">
    <citation type="submission" date="2022-08" db="EMBL/GenBank/DDBJ databases">
        <title>Paenibacillus endoradicis sp. nov., Paenibacillus radicibacter sp. nov and Paenibacillus pararadicis sp. nov., three cold-adapted plant growth-promoting bacteria isolated from root of Larix gmelinii in Great Khingan.</title>
        <authorList>
            <person name="Xue H."/>
        </authorList>
    </citation>
    <scope>NUCLEOTIDE SEQUENCE [LARGE SCALE GENOMIC DNA]</scope>
    <source>
        <strain evidence="4 5">N5-1-1-5</strain>
    </source>
</reference>
<feature type="transmembrane region" description="Helical" evidence="2">
    <location>
        <begin position="281"/>
        <end position="300"/>
    </location>
</feature>
<feature type="region of interest" description="Disordered" evidence="1">
    <location>
        <begin position="308"/>
        <end position="334"/>
    </location>
</feature>
<protein>
    <submittedName>
        <fullName evidence="4">PASTA domain-containing protein</fullName>
    </submittedName>
</protein>
<dbReference type="PROSITE" id="PS51178">
    <property type="entry name" value="PASTA"/>
    <property type="match status" value="1"/>
</dbReference>
<feature type="compositionally biased region" description="Polar residues" evidence="1">
    <location>
        <begin position="310"/>
        <end position="327"/>
    </location>
</feature>
<name>A0ABT1YDN2_9BACL</name>
<keyword evidence="5" id="KW-1185">Reference proteome</keyword>
<comment type="caution">
    <text evidence="4">The sequence shown here is derived from an EMBL/GenBank/DDBJ whole genome shotgun (WGS) entry which is preliminary data.</text>
</comment>
<dbReference type="Gene3D" id="1.10.510.10">
    <property type="entry name" value="Transferase(Phosphotransferase) domain 1"/>
    <property type="match status" value="1"/>
</dbReference>
<dbReference type="SMART" id="SM00740">
    <property type="entry name" value="PASTA"/>
    <property type="match status" value="1"/>
</dbReference>
<accession>A0ABT1YDN2</accession>
<evidence type="ECO:0000259" key="3">
    <source>
        <dbReference type="PROSITE" id="PS51178"/>
    </source>
</evidence>
<dbReference type="SUPFAM" id="SSF56112">
    <property type="entry name" value="Protein kinase-like (PK-like)"/>
    <property type="match status" value="1"/>
</dbReference>
<dbReference type="Gene3D" id="3.30.200.20">
    <property type="entry name" value="Phosphorylase Kinase, domain 1"/>
    <property type="match status" value="1"/>
</dbReference>
<dbReference type="EMBL" id="JANQBD010000005">
    <property type="protein sequence ID" value="MCR8631294.1"/>
    <property type="molecule type" value="Genomic_DNA"/>
</dbReference>
<gene>
    <name evidence="4" type="ORF">NV381_08780</name>
</gene>
<dbReference type="InterPro" id="IPR011009">
    <property type="entry name" value="Kinase-like_dom_sf"/>
</dbReference>